<comment type="caution">
    <text evidence="2">The sequence shown here is derived from an EMBL/GenBank/DDBJ whole genome shotgun (WGS) entry which is preliminary data.</text>
</comment>
<dbReference type="Proteomes" id="UP001589836">
    <property type="component" value="Unassembled WGS sequence"/>
</dbReference>
<organism evidence="2 3">
    <name type="scientific">Pontibacillus salicampi</name>
    <dbReference type="NCBI Taxonomy" id="1449801"/>
    <lineage>
        <taxon>Bacteria</taxon>
        <taxon>Bacillati</taxon>
        <taxon>Bacillota</taxon>
        <taxon>Bacilli</taxon>
        <taxon>Bacillales</taxon>
        <taxon>Bacillaceae</taxon>
        <taxon>Pontibacillus</taxon>
    </lineage>
</organism>
<gene>
    <name evidence="2" type="ORF">ACFFGV_00495</name>
</gene>
<evidence type="ECO:0000313" key="2">
    <source>
        <dbReference type="EMBL" id="MFC0522067.1"/>
    </source>
</evidence>
<evidence type="ECO:0000313" key="3">
    <source>
        <dbReference type="Proteomes" id="UP001589836"/>
    </source>
</evidence>
<sequence>MNQNQEEIVESLRQAMVHLENALDTSIQSVKEEENNKSMTLDIWEEFMKTFMKKVKTKGKENDLNLLGMMSVPKFLRF</sequence>
<evidence type="ECO:0000256" key="1">
    <source>
        <dbReference type="SAM" id="Coils"/>
    </source>
</evidence>
<dbReference type="EMBL" id="JBHLTP010000001">
    <property type="protein sequence ID" value="MFC0522067.1"/>
    <property type="molecule type" value="Genomic_DNA"/>
</dbReference>
<protein>
    <submittedName>
        <fullName evidence="2">Uncharacterized protein</fullName>
    </submittedName>
</protein>
<dbReference type="RefSeq" id="WP_377344552.1">
    <property type="nucleotide sequence ID" value="NZ_JBHLTP010000001.1"/>
</dbReference>
<keyword evidence="3" id="KW-1185">Reference proteome</keyword>
<name>A0ABV6LI97_9BACI</name>
<feature type="coiled-coil region" evidence="1">
    <location>
        <begin position="2"/>
        <end position="36"/>
    </location>
</feature>
<reference evidence="2 3" key="1">
    <citation type="submission" date="2024-09" db="EMBL/GenBank/DDBJ databases">
        <authorList>
            <person name="Sun Q."/>
            <person name="Mori K."/>
        </authorList>
    </citation>
    <scope>NUCLEOTIDE SEQUENCE [LARGE SCALE GENOMIC DNA]</scope>
    <source>
        <strain evidence="2 3">NCAIM B.02529</strain>
    </source>
</reference>
<keyword evidence="1" id="KW-0175">Coiled coil</keyword>
<accession>A0ABV6LI97</accession>
<proteinExistence type="predicted"/>